<dbReference type="GO" id="GO:0032259">
    <property type="term" value="P:methylation"/>
    <property type="evidence" value="ECO:0007669"/>
    <property type="project" value="UniProtKB-KW"/>
</dbReference>
<proteinExistence type="predicted"/>
<keyword evidence="1" id="KW-0808">Transferase</keyword>
<dbReference type="GO" id="GO:0008168">
    <property type="term" value="F:methyltransferase activity"/>
    <property type="evidence" value="ECO:0007669"/>
    <property type="project" value="UniProtKB-KW"/>
</dbReference>
<protein>
    <submittedName>
        <fullName evidence="1">Cyclopropane-fatty-acyl-phospholipid synthase family protein</fullName>
        <ecNumber evidence="1">2.1.1.-</ecNumber>
    </submittedName>
</protein>
<dbReference type="Proteomes" id="UP001259982">
    <property type="component" value="Unassembled WGS sequence"/>
</dbReference>
<sequence length="345" mass="39019">MDSLPIELCERGLVPDAVARAGMRRLINTRLTSPEARDGERRTEAFRALLERASTGPIAEHTGDANAQHYEVPAAFFQHALGPRLKYSGCLFDSPDTDLPAAEEAMLRLTAERAGIENGHRILDLGCGWGSFSLWAAEQFPDCHITAVSNSGGQKTHIDGVASERGLSNLTVHTCDINEFDPGARFDRIVSVEMFEHMRNLGELMRRIRGWLADDGRLFVHIFCHKLLAYPFLDESRTDWMARYFFTGGIMPSENLLLNLADDLVIRDHWWISGRHYEATSNAWLANMDAQRQTVRDIFVPAYGEAGADRWIQRWRMFFMAVAELFGTNRGNEWGVGHYLFSPRS</sequence>
<dbReference type="SUPFAM" id="SSF53335">
    <property type="entry name" value="S-adenosyl-L-methionine-dependent methyltransferases"/>
    <property type="match status" value="1"/>
</dbReference>
<evidence type="ECO:0000313" key="1">
    <source>
        <dbReference type="EMBL" id="MDT0617688.1"/>
    </source>
</evidence>
<name>A0ABU3B674_9GAMM</name>
<dbReference type="PANTHER" id="PTHR43832">
    <property type="match status" value="1"/>
</dbReference>
<accession>A0ABU3B674</accession>
<dbReference type="PANTHER" id="PTHR43832:SF1">
    <property type="entry name" value="S-ADENOSYL-L-METHIONINE-DEPENDENT METHYLTRANSFERASES SUPERFAMILY PROTEIN"/>
    <property type="match status" value="1"/>
</dbReference>
<comment type="caution">
    <text evidence="1">The sequence shown here is derived from an EMBL/GenBank/DDBJ whole genome shotgun (WGS) entry which is preliminary data.</text>
</comment>
<dbReference type="EMBL" id="JAVRHY010000003">
    <property type="protein sequence ID" value="MDT0617688.1"/>
    <property type="molecule type" value="Genomic_DNA"/>
</dbReference>
<dbReference type="RefSeq" id="WP_311657568.1">
    <property type="nucleotide sequence ID" value="NZ_JAVRHY010000003.1"/>
</dbReference>
<reference evidence="1 2" key="1">
    <citation type="submission" date="2023-09" db="EMBL/GenBank/DDBJ databases">
        <authorList>
            <person name="Rey-Velasco X."/>
        </authorList>
    </citation>
    <scope>NUCLEOTIDE SEQUENCE [LARGE SCALE GENOMIC DNA]</scope>
    <source>
        <strain evidence="1 2">P385</strain>
    </source>
</reference>
<keyword evidence="2" id="KW-1185">Reference proteome</keyword>
<dbReference type="CDD" id="cd02440">
    <property type="entry name" value="AdoMet_MTases"/>
    <property type="match status" value="1"/>
</dbReference>
<dbReference type="EC" id="2.1.1.-" evidence="1"/>
<organism evidence="1 2">
    <name type="scientific">Spectribacter acetivorans</name>
    <dbReference type="NCBI Taxonomy" id="3075603"/>
    <lineage>
        <taxon>Bacteria</taxon>
        <taxon>Pseudomonadati</taxon>
        <taxon>Pseudomonadota</taxon>
        <taxon>Gammaproteobacteria</taxon>
        <taxon>Salinisphaerales</taxon>
        <taxon>Salinisphaeraceae</taxon>
        <taxon>Spectribacter</taxon>
    </lineage>
</organism>
<gene>
    <name evidence="1" type="ORF">RM531_04315</name>
</gene>
<evidence type="ECO:0000313" key="2">
    <source>
        <dbReference type="Proteomes" id="UP001259982"/>
    </source>
</evidence>
<dbReference type="InterPro" id="IPR029063">
    <property type="entry name" value="SAM-dependent_MTases_sf"/>
</dbReference>
<dbReference type="Pfam" id="PF02353">
    <property type="entry name" value="CMAS"/>
    <property type="match status" value="1"/>
</dbReference>
<keyword evidence="1" id="KW-0489">Methyltransferase</keyword>
<dbReference type="Gene3D" id="3.40.50.150">
    <property type="entry name" value="Vaccinia Virus protein VP39"/>
    <property type="match status" value="1"/>
</dbReference>